<gene>
    <name evidence="1" type="ORF">LAS9267_00236</name>
</gene>
<comment type="caution">
    <text evidence="1">The sequence shown here is derived from an EMBL/GenBank/DDBJ whole genome shotgun (WGS) entry which is preliminary data.</text>
</comment>
<dbReference type="InterPro" id="IPR019612">
    <property type="entry name" value="Minor_capsid_put"/>
</dbReference>
<evidence type="ECO:0000313" key="1">
    <source>
        <dbReference type="EMBL" id="SPE18689.1"/>
    </source>
</evidence>
<sequence>MTELIDVSWLVDSITIAKAIEDDWQNTTYPDPITLDNVRVDLTKQYTGTGNNREIVANATVFLFARFTGNYFVPDDDWLKSKVVYNGREYLVTDYVINHEVETNKPYSVELKVI</sequence>
<accession>A0AAE8LUR3</accession>
<dbReference type="AlphaFoldDB" id="A0AAE8LUR3"/>
<evidence type="ECO:0000313" key="2">
    <source>
        <dbReference type="Proteomes" id="UP000239650"/>
    </source>
</evidence>
<dbReference type="Proteomes" id="UP000239650">
    <property type="component" value="Unassembled WGS sequence"/>
</dbReference>
<name>A0AAE8LUR3_LATSK</name>
<organism evidence="1 2">
    <name type="scientific">Latilactobacillus sakei</name>
    <name type="common">Lactobacillus sakei</name>
    <dbReference type="NCBI Taxonomy" id="1599"/>
    <lineage>
        <taxon>Bacteria</taxon>
        <taxon>Bacillati</taxon>
        <taxon>Bacillota</taxon>
        <taxon>Bacilli</taxon>
        <taxon>Lactobacillales</taxon>
        <taxon>Lactobacillaceae</taxon>
        <taxon>Latilactobacillus</taxon>
    </lineage>
</organism>
<protein>
    <submittedName>
        <fullName evidence="1">Minor capsid protein</fullName>
    </submittedName>
</protein>
<proteinExistence type="predicted"/>
<reference evidence="1 2" key="1">
    <citation type="submission" date="2018-02" db="EMBL/GenBank/DDBJ databases">
        <authorList>
            <person name="Rodrigo-Torres L."/>
            <person name="Arahal R. D."/>
            <person name="Lucena T."/>
        </authorList>
    </citation>
    <scope>NUCLEOTIDE SEQUENCE [LARGE SCALE GENOMIC DNA]</scope>
    <source>
        <strain evidence="1 2">CECT 9267</strain>
    </source>
</reference>
<dbReference type="EMBL" id="OKRC01000001">
    <property type="protein sequence ID" value="SPE18689.1"/>
    <property type="molecule type" value="Genomic_DNA"/>
</dbReference>
<dbReference type="RefSeq" id="WP_099960241.1">
    <property type="nucleotide sequence ID" value="NZ_CBCRUE010000001.1"/>
</dbReference>
<dbReference type="Pfam" id="PF10665">
    <property type="entry name" value="Minor_capsid_1"/>
    <property type="match status" value="1"/>
</dbReference>